<dbReference type="Proteomes" id="UP000236752">
    <property type="component" value="Unassembled WGS sequence"/>
</dbReference>
<keyword evidence="4" id="KW-1185">Reference proteome</keyword>
<evidence type="ECO:0000259" key="1">
    <source>
        <dbReference type="Pfam" id="PF24390"/>
    </source>
</evidence>
<feature type="domain" description="PRTase associated wHTH" evidence="2">
    <location>
        <begin position="335"/>
        <end position="415"/>
    </location>
</feature>
<sequence length="419" mass="47120">MTTSSTIMQPLVKAWVDQFEEADRADAAILASLIRLVPGDAFRRDLTRVLEDRLRIGPNPVALYNETERKKWKGQPNRLFPETSRASKIQKGKKTVRAYGRVGPPLVPRQRQVAEEIGSEGVVANVLTQLHKRHRRSILLNPGADIIREKRARRFVLVTDFIGSGDRVINYLNAAWRLRTVRSWWSRRSHSGLCFEVVAYAGTEAGVERVKDHASSPTVSLVTRCPTIQTVFPRGKVRRMEELCRRYAPPGSKPLGYGEVGALLAFDHGMPNNAPSMFWKDARRWSALVPERASSTAGSPYQEPHTPEKERARIEASAKASDTGAILRPTSLETIILSALRRSPRHSEAISGRLGMNIDDVCEILDRLKGWGWINASHQLTERGRMVASRLIRQDRKSPLPQGDDTMYFPNALRAPRDV</sequence>
<name>A0A1H6BSI9_9RHOB</name>
<reference evidence="3 4" key="1">
    <citation type="submission" date="2016-10" db="EMBL/GenBank/DDBJ databases">
        <authorList>
            <person name="de Groot N.N."/>
        </authorList>
    </citation>
    <scope>NUCLEOTIDE SEQUENCE [LARGE SCALE GENOMIC DNA]</scope>
    <source>
        <strain evidence="3 4">DSM 26915</strain>
    </source>
</reference>
<evidence type="ECO:0000313" key="4">
    <source>
        <dbReference type="Proteomes" id="UP000236752"/>
    </source>
</evidence>
<protein>
    <submittedName>
        <fullName evidence="3">Uncharacterized protein</fullName>
    </submittedName>
</protein>
<proteinExistence type="predicted"/>
<dbReference type="RefSeq" id="WP_139199595.1">
    <property type="nucleotide sequence ID" value="NZ_FNUZ01000009.1"/>
</dbReference>
<dbReference type="EMBL" id="FNUZ01000009">
    <property type="protein sequence ID" value="SEG63691.1"/>
    <property type="molecule type" value="Genomic_DNA"/>
</dbReference>
<evidence type="ECO:0000313" key="3">
    <source>
        <dbReference type="EMBL" id="SEG63691.1"/>
    </source>
</evidence>
<feature type="domain" description="PRTase-CE" evidence="1">
    <location>
        <begin position="12"/>
        <end position="290"/>
    </location>
</feature>
<gene>
    <name evidence="3" type="ORF">SAMN04488045_3737</name>
</gene>
<dbReference type="Pfam" id="PF24390">
    <property type="entry name" value="PRTase-CE"/>
    <property type="match status" value="1"/>
</dbReference>
<dbReference type="AlphaFoldDB" id="A0A1H6BSI9"/>
<dbReference type="InterPro" id="IPR057055">
    <property type="entry name" value="wHTH-PRTase_assoc"/>
</dbReference>
<organism evidence="3 4">
    <name type="scientific">Thalassococcus halodurans</name>
    <dbReference type="NCBI Taxonomy" id="373675"/>
    <lineage>
        <taxon>Bacteria</taxon>
        <taxon>Pseudomonadati</taxon>
        <taxon>Pseudomonadota</taxon>
        <taxon>Alphaproteobacteria</taxon>
        <taxon>Rhodobacterales</taxon>
        <taxon>Roseobacteraceae</taxon>
        <taxon>Thalassococcus</taxon>
    </lineage>
</organism>
<dbReference type="Pfam" id="PF24409">
    <property type="entry name" value="wHTH-PRTase_assc"/>
    <property type="match status" value="1"/>
</dbReference>
<dbReference type="InterPro" id="IPR056920">
    <property type="entry name" value="PRTase-CE"/>
</dbReference>
<evidence type="ECO:0000259" key="2">
    <source>
        <dbReference type="Pfam" id="PF24409"/>
    </source>
</evidence>
<accession>A0A1H6BSI9</accession>
<dbReference type="OrthoDB" id="4288730at2"/>